<dbReference type="InterPro" id="IPR011657">
    <property type="entry name" value="CNT_C_dom"/>
</dbReference>
<evidence type="ECO:0000256" key="7">
    <source>
        <dbReference type="SAM" id="Phobius"/>
    </source>
</evidence>
<evidence type="ECO:0000256" key="4">
    <source>
        <dbReference type="ARBA" id="ARBA00022692"/>
    </source>
</evidence>
<name>A0A143PK92_LUTPR</name>
<keyword evidence="3" id="KW-1003">Cell membrane</keyword>
<feature type="transmembrane region" description="Helical" evidence="7">
    <location>
        <begin position="142"/>
        <end position="167"/>
    </location>
</feature>
<keyword evidence="12" id="KW-1185">Reference proteome</keyword>
<evidence type="ECO:0000256" key="5">
    <source>
        <dbReference type="ARBA" id="ARBA00022989"/>
    </source>
</evidence>
<evidence type="ECO:0000259" key="8">
    <source>
        <dbReference type="Pfam" id="PF01773"/>
    </source>
</evidence>
<evidence type="ECO:0000256" key="6">
    <source>
        <dbReference type="ARBA" id="ARBA00023136"/>
    </source>
</evidence>
<dbReference type="RefSeq" id="WP_237050890.1">
    <property type="nucleotide sequence ID" value="NZ_CP015136.1"/>
</dbReference>
<feature type="transmembrane region" description="Helical" evidence="7">
    <location>
        <begin position="307"/>
        <end position="332"/>
    </location>
</feature>
<feature type="domain" description="Concentrative nucleoside transporter N-terminal" evidence="8">
    <location>
        <begin position="49"/>
        <end position="121"/>
    </location>
</feature>
<keyword evidence="4 7" id="KW-0812">Transmembrane</keyword>
<dbReference type="InterPro" id="IPR011642">
    <property type="entry name" value="Gate_dom"/>
</dbReference>
<feature type="transmembrane region" description="Helical" evidence="7">
    <location>
        <begin position="102"/>
        <end position="121"/>
    </location>
</feature>
<feature type="transmembrane region" description="Helical" evidence="7">
    <location>
        <begin position="19"/>
        <end position="38"/>
    </location>
</feature>
<organism evidence="11 12">
    <name type="scientific">Luteitalea pratensis</name>
    <dbReference type="NCBI Taxonomy" id="1855912"/>
    <lineage>
        <taxon>Bacteria</taxon>
        <taxon>Pseudomonadati</taxon>
        <taxon>Acidobacteriota</taxon>
        <taxon>Vicinamibacteria</taxon>
        <taxon>Vicinamibacterales</taxon>
        <taxon>Vicinamibacteraceae</taxon>
        <taxon>Luteitalea</taxon>
    </lineage>
</organism>
<gene>
    <name evidence="11" type="primary">nupX</name>
    <name evidence="11" type="ORF">LuPra_02052</name>
</gene>
<dbReference type="AlphaFoldDB" id="A0A143PK92"/>
<dbReference type="KEGG" id="abac:LuPra_02052"/>
<comment type="similarity">
    <text evidence="2">Belongs to the concentrative nucleoside transporter (CNT) (TC 2.A.41) family.</text>
</comment>
<comment type="subcellular location">
    <subcellularLocation>
        <location evidence="1">Cell membrane</location>
        <topology evidence="1">Multi-pass membrane protein</topology>
    </subcellularLocation>
</comment>
<evidence type="ECO:0000259" key="10">
    <source>
        <dbReference type="Pfam" id="PF07670"/>
    </source>
</evidence>
<reference evidence="11 12" key="1">
    <citation type="journal article" date="2016" name="Genome Announc.">
        <title>First Complete Genome Sequence of a Subdivision 6 Acidobacterium Strain.</title>
        <authorList>
            <person name="Huang S."/>
            <person name="Vieira S."/>
            <person name="Bunk B."/>
            <person name="Riedel T."/>
            <person name="Sproer C."/>
            <person name="Overmann J."/>
        </authorList>
    </citation>
    <scope>NUCLEOTIDE SEQUENCE [LARGE SCALE GENOMIC DNA]</scope>
    <source>
        <strain evidence="12">DSM 100886 HEG_-6_39</strain>
    </source>
</reference>
<feature type="transmembrane region" description="Helical" evidence="7">
    <location>
        <begin position="339"/>
        <end position="355"/>
    </location>
</feature>
<dbReference type="Pfam" id="PF07662">
    <property type="entry name" value="Nucleos_tra2_C"/>
    <property type="match status" value="1"/>
</dbReference>
<dbReference type="EMBL" id="CP015136">
    <property type="protein sequence ID" value="AMY08846.1"/>
    <property type="molecule type" value="Genomic_DNA"/>
</dbReference>
<keyword evidence="6 7" id="KW-0472">Membrane</keyword>
<keyword evidence="5 7" id="KW-1133">Transmembrane helix</keyword>
<feature type="transmembrane region" description="Helical" evidence="7">
    <location>
        <begin position="431"/>
        <end position="451"/>
    </location>
</feature>
<proteinExistence type="inferred from homology"/>
<dbReference type="InterPro" id="IPR002668">
    <property type="entry name" value="CNT_N_dom"/>
</dbReference>
<evidence type="ECO:0000313" key="12">
    <source>
        <dbReference type="Proteomes" id="UP000076079"/>
    </source>
</evidence>
<feature type="domain" description="Nucleoside transporter/FeoB GTPase Gate" evidence="10">
    <location>
        <begin position="147"/>
        <end position="244"/>
    </location>
</feature>
<dbReference type="GO" id="GO:0015293">
    <property type="term" value="F:symporter activity"/>
    <property type="evidence" value="ECO:0007669"/>
    <property type="project" value="TreeGrafter"/>
</dbReference>
<feature type="transmembrane region" description="Helical" evidence="7">
    <location>
        <begin position="251"/>
        <end position="270"/>
    </location>
</feature>
<accession>A0A143PK92</accession>
<dbReference type="GO" id="GO:0005337">
    <property type="term" value="F:nucleoside transmembrane transporter activity"/>
    <property type="evidence" value="ECO:0007669"/>
    <property type="project" value="InterPro"/>
</dbReference>
<protein>
    <submittedName>
        <fullName evidence="11">Nucleoside permease NupX</fullName>
    </submittedName>
</protein>
<dbReference type="Pfam" id="PF01773">
    <property type="entry name" value="Nucleos_tra2_N"/>
    <property type="match status" value="1"/>
</dbReference>
<feature type="transmembrane region" description="Helical" evidence="7">
    <location>
        <begin position="222"/>
        <end position="244"/>
    </location>
</feature>
<dbReference type="PANTHER" id="PTHR10590:SF4">
    <property type="entry name" value="SOLUTE CARRIER FAMILY 28 MEMBER 3"/>
    <property type="match status" value="1"/>
</dbReference>
<feature type="transmembrane region" description="Helical" evidence="7">
    <location>
        <begin position="44"/>
        <end position="60"/>
    </location>
</feature>
<dbReference type="STRING" id="1855912.LuPra_02052"/>
<dbReference type="Pfam" id="PF07670">
    <property type="entry name" value="Gate"/>
    <property type="match status" value="1"/>
</dbReference>
<evidence type="ECO:0000256" key="3">
    <source>
        <dbReference type="ARBA" id="ARBA00022475"/>
    </source>
</evidence>
<dbReference type="PATRIC" id="fig|1813736.3.peg.2154"/>
<dbReference type="PANTHER" id="PTHR10590">
    <property type="entry name" value="SODIUM/NUCLEOSIDE COTRANSPORTER"/>
    <property type="match status" value="1"/>
</dbReference>
<dbReference type="InterPro" id="IPR008276">
    <property type="entry name" value="C_nuclsd_transpt"/>
</dbReference>
<reference evidence="12" key="2">
    <citation type="submission" date="2016-04" db="EMBL/GenBank/DDBJ databases">
        <title>First Complete Genome Sequence of a Subdivision 6 Acidobacterium.</title>
        <authorList>
            <person name="Huang S."/>
            <person name="Vieira S."/>
            <person name="Bunk B."/>
            <person name="Riedel T."/>
            <person name="Sproeer C."/>
            <person name="Overmann J."/>
        </authorList>
    </citation>
    <scope>NUCLEOTIDE SEQUENCE [LARGE SCALE GENOMIC DNA]</scope>
    <source>
        <strain evidence="12">DSM 100886 HEG_-6_39</strain>
    </source>
</reference>
<feature type="transmembrane region" description="Helical" evidence="7">
    <location>
        <begin position="72"/>
        <end position="90"/>
    </location>
</feature>
<evidence type="ECO:0000259" key="9">
    <source>
        <dbReference type="Pfam" id="PF07662"/>
    </source>
</evidence>
<evidence type="ECO:0000313" key="11">
    <source>
        <dbReference type="EMBL" id="AMY08846.1"/>
    </source>
</evidence>
<evidence type="ECO:0000256" key="1">
    <source>
        <dbReference type="ARBA" id="ARBA00004651"/>
    </source>
</evidence>
<feature type="transmembrane region" description="Helical" evidence="7">
    <location>
        <begin position="392"/>
        <end position="419"/>
    </location>
</feature>
<sequence length="452" mass="47564">MTHAPAPAPARAPWRQADFVVLGALLGGAAIAAGIASVAHAPKVQSLTGLLVLLAIAFCWSSNRAAIDRKTVAWGLSLQIVIALIVLRTTPGREAFAAAGRGINWLLDFGGVGAGFVFGPLGNKAVWPRIMTAALGEEGAQYSVLFAFQVLPTIIFIASLFAILYYLGVMQLVVRGFAMGMRWVMKASGAETLNVAASIFMGQTEAPLTIRPFLAKMTQSELMTVMTSGMAHISGGIMAAYVLFGIEAQHLLTAVIMTAPGTLMMAKIFVPETQVPETMGTVKLDHEKTDVNIIDAAGRGTSEGLMLALNVGAMLISFLALIALLNAILGLVGLSLQQIFGWVFAPIAWSMGVPWRDAPAIGNLLGTRMVLNEFVAYSQLGPMKASLDPRSFTIATFALCGFANFASIGMQVGGIGALAPSRRSDLARLGFRAMMAGTLANFVTATIAGFLL</sequence>
<dbReference type="Proteomes" id="UP000076079">
    <property type="component" value="Chromosome"/>
</dbReference>
<evidence type="ECO:0000256" key="2">
    <source>
        <dbReference type="ARBA" id="ARBA00009033"/>
    </source>
</evidence>
<feature type="domain" description="Concentrative nucleoside transporter C-terminal" evidence="9">
    <location>
        <begin position="250"/>
        <end position="449"/>
    </location>
</feature>
<dbReference type="GO" id="GO:0005886">
    <property type="term" value="C:plasma membrane"/>
    <property type="evidence" value="ECO:0007669"/>
    <property type="project" value="UniProtKB-SubCell"/>
</dbReference>